<dbReference type="EMBL" id="KZ999382">
    <property type="protein sequence ID" value="RKO85137.1"/>
    <property type="molecule type" value="Genomic_DNA"/>
</dbReference>
<reference evidence="2" key="1">
    <citation type="journal article" date="2018" name="Nat. Microbiol.">
        <title>Leveraging single-cell genomics to expand the fungal tree of life.</title>
        <authorList>
            <person name="Ahrendt S.R."/>
            <person name="Quandt C.A."/>
            <person name="Ciobanu D."/>
            <person name="Clum A."/>
            <person name="Salamov A."/>
            <person name="Andreopoulos B."/>
            <person name="Cheng J.F."/>
            <person name="Woyke T."/>
            <person name="Pelin A."/>
            <person name="Henrissat B."/>
            <person name="Reynolds N.K."/>
            <person name="Benny G.L."/>
            <person name="Smith M.E."/>
            <person name="James T.Y."/>
            <person name="Grigoriev I.V."/>
        </authorList>
    </citation>
    <scope>NUCLEOTIDE SEQUENCE [LARGE SCALE GENOMIC DNA]</scope>
</reference>
<dbReference type="Proteomes" id="UP000269721">
    <property type="component" value="Unassembled WGS sequence"/>
</dbReference>
<evidence type="ECO:0000313" key="1">
    <source>
        <dbReference type="EMBL" id="RKO85137.1"/>
    </source>
</evidence>
<dbReference type="PANTHER" id="PTHR12195">
    <property type="entry name" value="CYTOPLASMIC FMR1-INTERACTING PROTEIN-RELATED"/>
    <property type="match status" value="1"/>
</dbReference>
<keyword evidence="2" id="KW-1185">Reference proteome</keyword>
<accession>A0A4V1IQ31</accession>
<dbReference type="GO" id="GO:0030833">
    <property type="term" value="P:regulation of actin filament polymerization"/>
    <property type="evidence" value="ECO:0007669"/>
    <property type="project" value="InterPro"/>
</dbReference>
<proteinExistence type="predicted"/>
<organism evidence="1 2">
    <name type="scientific">Blyttiomyces helicus</name>
    <dbReference type="NCBI Taxonomy" id="388810"/>
    <lineage>
        <taxon>Eukaryota</taxon>
        <taxon>Fungi</taxon>
        <taxon>Fungi incertae sedis</taxon>
        <taxon>Chytridiomycota</taxon>
        <taxon>Chytridiomycota incertae sedis</taxon>
        <taxon>Chytridiomycetes</taxon>
        <taxon>Chytridiomycetes incertae sedis</taxon>
        <taxon>Blyttiomyces</taxon>
    </lineage>
</organism>
<evidence type="ECO:0000313" key="2">
    <source>
        <dbReference type="Proteomes" id="UP000269721"/>
    </source>
</evidence>
<dbReference type="Pfam" id="PF05994">
    <property type="entry name" value="FragX_IP"/>
    <property type="match status" value="1"/>
</dbReference>
<name>A0A4V1IQ31_9FUNG</name>
<dbReference type="AlphaFoldDB" id="A0A4V1IQ31"/>
<dbReference type="GO" id="GO:0031267">
    <property type="term" value="F:small GTPase binding"/>
    <property type="evidence" value="ECO:0007669"/>
    <property type="project" value="InterPro"/>
</dbReference>
<dbReference type="InterPro" id="IPR008081">
    <property type="entry name" value="Cytoplasmic_FMR1-int"/>
</dbReference>
<protein>
    <submittedName>
        <fullName evidence="1">Cytoplasmic fragile-X interacting family-domain-containing protein</fullName>
    </submittedName>
</protein>
<gene>
    <name evidence="1" type="ORF">BDK51DRAFT_35086</name>
</gene>
<sequence>MRETLHSVNDEWQADGSLENPRALFRIWSALQFTFCVPVVGGGDLSIRELFGEGLSWAGCTFIHLLNQVDLYTAFDMNNHILSVQRAERKLNGIVLGVGGFGSDAAQGVAGAGAGGAGATGAGGGGAAGDGSGTAAALAAAGLRPDVVQFLESAVFYQNVNEEVFGRLACII</sequence>
<dbReference type="OrthoDB" id="10265867at2759"/>